<gene>
    <name evidence="4" type="ORF">TTRE_0000257001</name>
</gene>
<sequence length="169" mass="18699">MYCCLRERFIASFAALSVATYVLGIGDRHLDNILIDLSLGELIGIDFGCAFGTSSQLLPIPELMPFRLTNQLCGVCDPVGVNGLLRSSMVKFLRSVRDSGQLLLSALDIFIKDPSLDWTVSLGFVREALKQLKSSDPPLTPVHLSWYPKQKIEICRRKIEGDNPVSIMA</sequence>
<dbReference type="PROSITE" id="PS50290">
    <property type="entry name" value="PI3_4_KINASE_3"/>
    <property type="match status" value="1"/>
</dbReference>
<dbReference type="Gene3D" id="1.10.1070.11">
    <property type="entry name" value="Phosphatidylinositol 3-/4-kinase, catalytic domain"/>
    <property type="match status" value="1"/>
</dbReference>
<dbReference type="PANTHER" id="PTHR11139">
    <property type="entry name" value="ATAXIA TELANGIECTASIA MUTATED ATM -RELATED"/>
    <property type="match status" value="1"/>
</dbReference>
<evidence type="ECO:0000313" key="4">
    <source>
        <dbReference type="EMBL" id="CDW54300.1"/>
    </source>
</evidence>
<dbReference type="InterPro" id="IPR011009">
    <property type="entry name" value="Kinase-like_dom_sf"/>
</dbReference>
<name>A0A077Z6K3_TRITR</name>
<evidence type="ECO:0000256" key="2">
    <source>
        <dbReference type="ARBA" id="ARBA00022777"/>
    </source>
</evidence>
<dbReference type="GO" id="GO:0004674">
    <property type="term" value="F:protein serine/threonine kinase activity"/>
    <property type="evidence" value="ECO:0007669"/>
    <property type="project" value="TreeGrafter"/>
</dbReference>
<reference evidence="4" key="1">
    <citation type="submission" date="2014-01" db="EMBL/GenBank/DDBJ databases">
        <authorList>
            <person name="Aslett M."/>
        </authorList>
    </citation>
    <scope>NUCLEOTIDE SEQUENCE</scope>
</reference>
<evidence type="ECO:0000313" key="5">
    <source>
        <dbReference type="Proteomes" id="UP000030665"/>
    </source>
</evidence>
<dbReference type="EMBL" id="HG805889">
    <property type="protein sequence ID" value="CDW54300.1"/>
    <property type="molecule type" value="Genomic_DNA"/>
</dbReference>
<dbReference type="Pfam" id="PF00454">
    <property type="entry name" value="PI3_PI4_kinase"/>
    <property type="match status" value="1"/>
</dbReference>
<dbReference type="PROSITE" id="PS00916">
    <property type="entry name" value="PI3_4_KINASE_2"/>
    <property type="match status" value="1"/>
</dbReference>
<evidence type="ECO:0000256" key="1">
    <source>
        <dbReference type="ARBA" id="ARBA00022679"/>
    </source>
</evidence>
<dbReference type="STRING" id="36087.A0A077Z6K3"/>
<dbReference type="OrthoDB" id="10012281at2759"/>
<keyword evidence="1" id="KW-0808">Transferase</keyword>
<dbReference type="AlphaFoldDB" id="A0A077Z6K3"/>
<keyword evidence="2 4" id="KW-0418">Kinase</keyword>
<dbReference type="GO" id="GO:0006302">
    <property type="term" value="P:double-strand break repair"/>
    <property type="evidence" value="ECO:0007669"/>
    <property type="project" value="TreeGrafter"/>
</dbReference>
<reference evidence="4" key="2">
    <citation type="submission" date="2014-03" db="EMBL/GenBank/DDBJ databases">
        <title>The whipworm genome and dual-species transcriptomics of an intimate host-pathogen interaction.</title>
        <authorList>
            <person name="Foth B.J."/>
            <person name="Tsai I.J."/>
            <person name="Reid A.J."/>
            <person name="Bancroft A.J."/>
            <person name="Nichol S."/>
            <person name="Tracey A."/>
            <person name="Holroyd N."/>
            <person name="Cotton J.A."/>
            <person name="Stanley E.J."/>
            <person name="Zarowiecki M."/>
            <person name="Liu J.Z."/>
            <person name="Huckvale T."/>
            <person name="Cooper P.J."/>
            <person name="Grencis R.K."/>
            <person name="Berriman M."/>
        </authorList>
    </citation>
    <scope>NUCLEOTIDE SEQUENCE [LARGE SCALE GENOMIC DNA]</scope>
</reference>
<feature type="domain" description="PI3K/PI4K catalytic" evidence="3">
    <location>
        <begin position="1"/>
        <end position="160"/>
    </location>
</feature>
<dbReference type="PANTHER" id="PTHR11139:SF68">
    <property type="entry name" value="DNA-DEPENDENT PROTEIN KINASE CATALYTIC SUBUNIT"/>
    <property type="match status" value="1"/>
</dbReference>
<keyword evidence="5" id="KW-1185">Reference proteome</keyword>
<dbReference type="InterPro" id="IPR036940">
    <property type="entry name" value="PI3/4_kinase_cat_sf"/>
</dbReference>
<dbReference type="GO" id="GO:0000723">
    <property type="term" value="P:telomere maintenance"/>
    <property type="evidence" value="ECO:0007669"/>
    <property type="project" value="TreeGrafter"/>
</dbReference>
<dbReference type="SMART" id="SM00146">
    <property type="entry name" value="PI3Kc"/>
    <property type="match status" value="1"/>
</dbReference>
<evidence type="ECO:0000259" key="3">
    <source>
        <dbReference type="PROSITE" id="PS50290"/>
    </source>
</evidence>
<dbReference type="InterPro" id="IPR000403">
    <property type="entry name" value="PI3/4_kinase_cat_dom"/>
</dbReference>
<dbReference type="InterPro" id="IPR018936">
    <property type="entry name" value="PI3/4_kinase_CS"/>
</dbReference>
<dbReference type="InterPro" id="IPR050517">
    <property type="entry name" value="DDR_Repair_Kinase"/>
</dbReference>
<dbReference type="SUPFAM" id="SSF56112">
    <property type="entry name" value="Protein kinase-like (PK-like)"/>
    <property type="match status" value="1"/>
</dbReference>
<dbReference type="GO" id="GO:0005634">
    <property type="term" value="C:nucleus"/>
    <property type="evidence" value="ECO:0007669"/>
    <property type="project" value="TreeGrafter"/>
</dbReference>
<accession>A0A077Z6K3</accession>
<protein>
    <submittedName>
        <fullName evidence="4">DNA-dependent protein kinase catalytic subunit</fullName>
    </submittedName>
</protein>
<dbReference type="Proteomes" id="UP000030665">
    <property type="component" value="Unassembled WGS sequence"/>
</dbReference>
<organism evidence="4 5">
    <name type="scientific">Trichuris trichiura</name>
    <name type="common">Whipworm</name>
    <name type="synonym">Trichocephalus trichiurus</name>
    <dbReference type="NCBI Taxonomy" id="36087"/>
    <lineage>
        <taxon>Eukaryota</taxon>
        <taxon>Metazoa</taxon>
        <taxon>Ecdysozoa</taxon>
        <taxon>Nematoda</taxon>
        <taxon>Enoplea</taxon>
        <taxon>Dorylaimia</taxon>
        <taxon>Trichinellida</taxon>
        <taxon>Trichuridae</taxon>
        <taxon>Trichuris</taxon>
    </lineage>
</organism>
<proteinExistence type="predicted"/>